<feature type="region of interest" description="Disordered" evidence="1">
    <location>
        <begin position="185"/>
        <end position="212"/>
    </location>
</feature>
<organism evidence="3 4">
    <name type="scientific">Nitrospira lenta</name>
    <dbReference type="NCBI Taxonomy" id="1436998"/>
    <lineage>
        <taxon>Bacteria</taxon>
        <taxon>Pseudomonadati</taxon>
        <taxon>Nitrospirota</taxon>
        <taxon>Nitrospiria</taxon>
        <taxon>Nitrospirales</taxon>
        <taxon>Nitrospiraceae</taxon>
        <taxon>Nitrospira</taxon>
    </lineage>
</organism>
<evidence type="ECO:0000259" key="2">
    <source>
        <dbReference type="Pfam" id="PF15978"/>
    </source>
</evidence>
<gene>
    <name evidence="3" type="ORF">NITLEN_20258</name>
</gene>
<keyword evidence="4" id="KW-1185">Reference proteome</keyword>
<dbReference type="Pfam" id="PF15978">
    <property type="entry name" value="TnsD"/>
    <property type="match status" value="1"/>
</dbReference>
<name>A0A330L473_9BACT</name>
<sequence length="212" mass="23891">MNRADPKTVSVRISITGAQKDKLQRRISHGGTGTLSSEIGRAIDQYHAGPKQVEQAFLRELKNAKPKDCEQKRVQWQQLAQRGLREIGGTRDWAPRLDWSARDRQVAGAITRTAAQLNAHQGPPQWISRHRLITHSGYARWIAPYLDRLPQTRQAIQTAVETRQAFQLRRAAWYEGREKEVAGKAAESWSRHPPVPSACGQQGLFDASEGGW</sequence>
<evidence type="ECO:0000313" key="4">
    <source>
        <dbReference type="Proteomes" id="UP000248168"/>
    </source>
</evidence>
<accession>A0A330L473</accession>
<dbReference type="AlphaFoldDB" id="A0A330L473"/>
<evidence type="ECO:0000256" key="1">
    <source>
        <dbReference type="SAM" id="MobiDB-lite"/>
    </source>
</evidence>
<proteinExistence type="predicted"/>
<protein>
    <recommendedName>
        <fullName evidence="2">Transposon Tn7 transposition protein TnsD C-terminal domain-containing protein</fullName>
    </recommendedName>
</protein>
<dbReference type="InterPro" id="IPR032750">
    <property type="entry name" value="TnsD_C"/>
</dbReference>
<evidence type="ECO:0000313" key="3">
    <source>
        <dbReference type="EMBL" id="SPP64618.1"/>
    </source>
</evidence>
<dbReference type="Proteomes" id="UP000248168">
    <property type="component" value="Unassembled WGS sequence"/>
</dbReference>
<dbReference type="EMBL" id="OUNR01000012">
    <property type="protein sequence ID" value="SPP64618.1"/>
    <property type="molecule type" value="Genomic_DNA"/>
</dbReference>
<feature type="domain" description="Transposon Tn7 transposition protein TnsD C-terminal" evidence="2">
    <location>
        <begin position="95"/>
        <end position="156"/>
    </location>
</feature>
<reference evidence="4" key="1">
    <citation type="submission" date="2018-04" db="EMBL/GenBank/DDBJ databases">
        <authorList>
            <person name="Lucker S."/>
            <person name="Sakoula D."/>
        </authorList>
    </citation>
    <scope>NUCLEOTIDE SEQUENCE [LARGE SCALE GENOMIC DNA]</scope>
</reference>
<dbReference type="InParanoid" id="A0A330L473"/>